<evidence type="ECO:0000313" key="1">
    <source>
        <dbReference type="EMBL" id="TGY78482.1"/>
    </source>
</evidence>
<sequence>METNIHRKEEAIQSVWLKMAEANSDAESLCTDGLLFRGPISYADGYWSRKKGEEETLWRNAPRKLLILTKDLNDDEGWDVRQETGRYNEIAFSYERAISFYKNLRMWSYLMLKGEIGNIPSFKDARNMNIVGPFYETAPIARVNCKKQVGGGSISDTLLMQYLETYAEPLMQQIRLYDADIIYCCGFSNDRNIIMDFVWAHYLTDLESVPNTDGWFYYSPSTGKLVVNSYHPSARIGYEETYYGLADAYGETLKWIKEKYNKTF</sequence>
<dbReference type="EMBL" id="SRYB01000013">
    <property type="protein sequence ID" value="TGY78482.1"/>
    <property type="molecule type" value="Genomic_DNA"/>
</dbReference>
<gene>
    <name evidence="1" type="ORF">E5331_10345</name>
</gene>
<protein>
    <submittedName>
        <fullName evidence="1">Uncharacterized protein</fullName>
    </submittedName>
</protein>
<keyword evidence="2" id="KW-1185">Reference proteome</keyword>
<name>A0AC61RF50_9BACT</name>
<comment type="caution">
    <text evidence="1">The sequence shown here is derived from an EMBL/GenBank/DDBJ whole genome shotgun (WGS) entry which is preliminary data.</text>
</comment>
<dbReference type="Proteomes" id="UP000306319">
    <property type="component" value="Unassembled WGS sequence"/>
</dbReference>
<evidence type="ECO:0000313" key="2">
    <source>
        <dbReference type="Proteomes" id="UP000306319"/>
    </source>
</evidence>
<accession>A0AC61RF50</accession>
<proteinExistence type="predicted"/>
<organism evidence="1 2">
    <name type="scientific">Lepagella muris</name>
    <dbReference type="NCBI Taxonomy" id="3032870"/>
    <lineage>
        <taxon>Bacteria</taxon>
        <taxon>Pseudomonadati</taxon>
        <taxon>Bacteroidota</taxon>
        <taxon>Bacteroidia</taxon>
        <taxon>Bacteroidales</taxon>
        <taxon>Muribaculaceae</taxon>
        <taxon>Lepagella</taxon>
    </lineage>
</organism>
<reference evidence="1" key="1">
    <citation type="submission" date="2019-04" db="EMBL/GenBank/DDBJ databases">
        <title>Microbes associate with the intestines of laboratory mice.</title>
        <authorList>
            <person name="Navarre W."/>
            <person name="Wong E."/>
            <person name="Huang K."/>
            <person name="Tropini C."/>
            <person name="Ng K."/>
            <person name="Yu B."/>
        </authorList>
    </citation>
    <scope>NUCLEOTIDE SEQUENCE</scope>
    <source>
        <strain evidence="1">NM04_E33</strain>
    </source>
</reference>